<dbReference type="InterPro" id="IPR034660">
    <property type="entry name" value="DinB/YfiT-like"/>
</dbReference>
<dbReference type="RefSeq" id="WP_037281705.1">
    <property type="nucleotide sequence ID" value="NZ_KK088593.1"/>
</dbReference>
<dbReference type="PANTHER" id="PTHR36922">
    <property type="entry name" value="BLL2446 PROTEIN"/>
    <property type="match status" value="1"/>
</dbReference>
<evidence type="ECO:0000313" key="1">
    <source>
        <dbReference type="EMBL" id="EYD77645.1"/>
    </source>
</evidence>
<comment type="caution">
    <text evidence="1">The sequence shown here is derived from an EMBL/GenBank/DDBJ whole genome shotgun (WGS) entry which is preliminary data.</text>
</comment>
<proteinExistence type="predicted"/>
<dbReference type="Proteomes" id="UP000019666">
    <property type="component" value="Unassembled WGS sequence"/>
</dbReference>
<dbReference type="STRING" id="442562.Rumeso_00811"/>
<dbReference type="InterPro" id="IPR018531">
    <property type="entry name" value="DUF1993"/>
</dbReference>
<dbReference type="PATRIC" id="fig|442562.3.peg.805"/>
<gene>
    <name evidence="1" type="ORF">Rumeso_00811</name>
</gene>
<dbReference type="Pfam" id="PF09351">
    <property type="entry name" value="DUF1993"/>
    <property type="match status" value="1"/>
</dbReference>
<dbReference type="Gene3D" id="1.20.120.450">
    <property type="entry name" value="dinb family like domain"/>
    <property type="match status" value="1"/>
</dbReference>
<dbReference type="OrthoDB" id="338237at2"/>
<keyword evidence="2" id="KW-1185">Reference proteome</keyword>
<dbReference type="AlphaFoldDB" id="A0A017HTJ3"/>
<evidence type="ECO:0000313" key="2">
    <source>
        <dbReference type="Proteomes" id="UP000019666"/>
    </source>
</evidence>
<dbReference type="EMBL" id="AOSK01000024">
    <property type="protein sequence ID" value="EYD77645.1"/>
    <property type="molecule type" value="Genomic_DNA"/>
</dbReference>
<name>A0A017HTJ3_9RHOB</name>
<dbReference type="SUPFAM" id="SSF109854">
    <property type="entry name" value="DinB/YfiT-like putative metalloenzymes"/>
    <property type="match status" value="1"/>
</dbReference>
<dbReference type="HOGENOM" id="CLU_090929_1_0_5"/>
<organism evidence="1 2">
    <name type="scientific">Rubellimicrobium mesophilum DSM 19309</name>
    <dbReference type="NCBI Taxonomy" id="442562"/>
    <lineage>
        <taxon>Bacteria</taxon>
        <taxon>Pseudomonadati</taxon>
        <taxon>Pseudomonadota</taxon>
        <taxon>Alphaproteobacteria</taxon>
        <taxon>Rhodobacterales</taxon>
        <taxon>Roseobacteraceae</taxon>
        <taxon>Rubellimicrobium</taxon>
    </lineage>
</organism>
<protein>
    <recommendedName>
        <fullName evidence="3">DUF1993 domain-containing protein</fullName>
    </recommendedName>
</protein>
<evidence type="ECO:0008006" key="3">
    <source>
        <dbReference type="Google" id="ProtNLM"/>
    </source>
</evidence>
<accession>A0A017HTJ3</accession>
<reference evidence="1 2" key="1">
    <citation type="submission" date="2013-02" db="EMBL/GenBank/DDBJ databases">
        <authorList>
            <person name="Fiebig A."/>
            <person name="Goeker M."/>
            <person name="Klenk H.-P.P."/>
        </authorList>
    </citation>
    <scope>NUCLEOTIDE SEQUENCE [LARGE SCALE GENOMIC DNA]</scope>
    <source>
        <strain evidence="1 2">DSM 19309</strain>
    </source>
</reference>
<sequence>MQDAIAAMTRQLSALRGLLQKAEDHCAARRIDPSVLLGCRLFPDMYPLSRQVQIACDHAKGAAHRLAGREVPSVPDVETTFAELRDRIDRTATLVRELPAEAYEGAETRTVTLKMRTGEVTFTGRDYLWKFALPNLYFHAATAYNILRHNGVELGKRDFLGAS</sequence>
<dbReference type="PANTHER" id="PTHR36922:SF1">
    <property type="entry name" value="DUF1993 DOMAIN-CONTAINING PROTEIN"/>
    <property type="match status" value="1"/>
</dbReference>